<feature type="signal peptide" evidence="1">
    <location>
        <begin position="1"/>
        <end position="21"/>
    </location>
</feature>
<evidence type="ECO:0000256" key="1">
    <source>
        <dbReference type="SAM" id="SignalP"/>
    </source>
</evidence>
<dbReference type="Pfam" id="PF16871">
    <property type="entry name" value="DUF5077"/>
    <property type="match status" value="1"/>
</dbReference>
<name>A0A518IZS6_9BACT</name>
<accession>A0A518IZS6</accession>
<evidence type="ECO:0000259" key="2">
    <source>
        <dbReference type="Pfam" id="PF16871"/>
    </source>
</evidence>
<feature type="domain" description="DUF5077" evidence="2">
    <location>
        <begin position="38"/>
        <end position="153"/>
    </location>
</feature>
<dbReference type="InterPro" id="IPR021862">
    <property type="entry name" value="DUF3472"/>
</dbReference>
<sequence length="437" mass="47986" precursor="true">MTNYFASLFRPLGLAARVAFAGVVISIATAAVGADWTVPLAGNAYRAPVDRGGRLFSPDGALRVSEGDATDSVYFHVDRPGVISLALRARAVDGDAAIEARVGDQRLATKVRGAEENEYPLGEVSVAAAGYVRVDLQASGGKAEVSQLVVQSDVDGMTLDYVKNNEGDMYYWGRRGPSVHLQYQTPTKIDLTYAYSEITVPEGQDVLGAYYMANGFGEGYFGIQVNSPRQRRVLFSVWSPFRTDNPKEIPADQRVVTLAKGEGVKAKDFGNEGSGGQSYLVYPWTAGTTYRFLTEVKPDGNGNTIYTSWFGDKAEGRWRLIASFRRPKTDRHLTGFHSFLENFIPDFGALPRTANYGNQWVCDVDGSWHEVTRARLTGDNTARGRHRLDYAGGAVGDHFFMKHCGFFSPHVALDQTFQRESDAGSKPAIEFDRLPRG</sequence>
<feature type="chain" id="PRO_5022061658" description="DUF5077 domain-containing protein" evidence="1">
    <location>
        <begin position="22"/>
        <end position="437"/>
    </location>
</feature>
<evidence type="ECO:0000313" key="3">
    <source>
        <dbReference type="EMBL" id="QDV58591.1"/>
    </source>
</evidence>
<dbReference type="Pfam" id="PF11958">
    <property type="entry name" value="DUF3472"/>
    <property type="match status" value="1"/>
</dbReference>
<dbReference type="RefSeq" id="WP_197452820.1">
    <property type="nucleotide sequence ID" value="NZ_CP036318.1"/>
</dbReference>
<gene>
    <name evidence="3" type="ORF">Mal33_46140</name>
</gene>
<organism evidence="3 4">
    <name type="scientific">Rosistilla oblonga</name>
    <dbReference type="NCBI Taxonomy" id="2527990"/>
    <lineage>
        <taxon>Bacteria</taxon>
        <taxon>Pseudomonadati</taxon>
        <taxon>Planctomycetota</taxon>
        <taxon>Planctomycetia</taxon>
        <taxon>Pirellulales</taxon>
        <taxon>Pirellulaceae</taxon>
        <taxon>Rosistilla</taxon>
    </lineage>
</organism>
<reference evidence="3 4" key="1">
    <citation type="submission" date="2019-02" db="EMBL/GenBank/DDBJ databases">
        <title>Deep-cultivation of Planctomycetes and their phenomic and genomic characterization uncovers novel biology.</title>
        <authorList>
            <person name="Wiegand S."/>
            <person name="Jogler M."/>
            <person name="Boedeker C."/>
            <person name="Pinto D."/>
            <person name="Vollmers J."/>
            <person name="Rivas-Marin E."/>
            <person name="Kohn T."/>
            <person name="Peeters S.H."/>
            <person name="Heuer A."/>
            <person name="Rast P."/>
            <person name="Oberbeckmann S."/>
            <person name="Bunk B."/>
            <person name="Jeske O."/>
            <person name="Meyerdierks A."/>
            <person name="Storesund J.E."/>
            <person name="Kallscheuer N."/>
            <person name="Luecker S."/>
            <person name="Lage O.M."/>
            <person name="Pohl T."/>
            <person name="Merkel B.J."/>
            <person name="Hornburger P."/>
            <person name="Mueller R.-W."/>
            <person name="Bruemmer F."/>
            <person name="Labrenz M."/>
            <person name="Spormann A.M."/>
            <person name="Op den Camp H."/>
            <person name="Overmann J."/>
            <person name="Amann R."/>
            <person name="Jetten M.S.M."/>
            <person name="Mascher T."/>
            <person name="Medema M.H."/>
            <person name="Devos D.P."/>
            <person name="Kaster A.-K."/>
            <person name="Ovreas L."/>
            <person name="Rohde M."/>
            <person name="Galperin M.Y."/>
            <person name="Jogler C."/>
        </authorList>
    </citation>
    <scope>NUCLEOTIDE SEQUENCE [LARGE SCALE GENOMIC DNA]</scope>
    <source>
        <strain evidence="3 4">Mal33</strain>
    </source>
</reference>
<dbReference type="InterPro" id="IPR031712">
    <property type="entry name" value="DUF5077"/>
</dbReference>
<evidence type="ECO:0000313" key="4">
    <source>
        <dbReference type="Proteomes" id="UP000316770"/>
    </source>
</evidence>
<proteinExistence type="predicted"/>
<keyword evidence="4" id="KW-1185">Reference proteome</keyword>
<protein>
    <recommendedName>
        <fullName evidence="2">DUF5077 domain-containing protein</fullName>
    </recommendedName>
</protein>
<dbReference type="Proteomes" id="UP000316770">
    <property type="component" value="Chromosome"/>
</dbReference>
<dbReference type="AlphaFoldDB" id="A0A518IZS6"/>
<keyword evidence="1" id="KW-0732">Signal</keyword>
<dbReference type="EMBL" id="CP036318">
    <property type="protein sequence ID" value="QDV58591.1"/>
    <property type="molecule type" value="Genomic_DNA"/>
</dbReference>